<name>A0ABN1V0H1_9ACTN</name>
<evidence type="ECO:0000313" key="2">
    <source>
        <dbReference type="Proteomes" id="UP001501371"/>
    </source>
</evidence>
<organism evidence="1 2">
    <name type="scientific">Streptomyces hebeiensis</name>
    <dbReference type="NCBI Taxonomy" id="229486"/>
    <lineage>
        <taxon>Bacteria</taxon>
        <taxon>Bacillati</taxon>
        <taxon>Actinomycetota</taxon>
        <taxon>Actinomycetes</taxon>
        <taxon>Kitasatosporales</taxon>
        <taxon>Streptomycetaceae</taxon>
        <taxon>Streptomyces</taxon>
    </lineage>
</organism>
<sequence>MHAVADLASAQARPAQGHRLFPEVLEVRVLAVDGSHGAILIRNTIERAEWVRYSPVRAIDTCSGRVMAFSVLWLSPFVAWRSPENESRAPLGWET</sequence>
<reference evidence="1 2" key="1">
    <citation type="journal article" date="2019" name="Int. J. Syst. Evol. Microbiol.">
        <title>The Global Catalogue of Microorganisms (GCM) 10K type strain sequencing project: providing services to taxonomists for standard genome sequencing and annotation.</title>
        <authorList>
            <consortium name="The Broad Institute Genomics Platform"/>
            <consortium name="The Broad Institute Genome Sequencing Center for Infectious Disease"/>
            <person name="Wu L."/>
            <person name="Ma J."/>
        </authorList>
    </citation>
    <scope>NUCLEOTIDE SEQUENCE [LARGE SCALE GENOMIC DNA]</scope>
    <source>
        <strain evidence="1 2">JCM 12696</strain>
    </source>
</reference>
<protein>
    <submittedName>
        <fullName evidence="1">Uncharacterized protein</fullName>
    </submittedName>
</protein>
<dbReference type="EMBL" id="BAAAKV010000035">
    <property type="protein sequence ID" value="GAA1178383.1"/>
    <property type="molecule type" value="Genomic_DNA"/>
</dbReference>
<gene>
    <name evidence="1" type="ORF">GCM10009654_39590</name>
</gene>
<proteinExistence type="predicted"/>
<dbReference type="Proteomes" id="UP001501371">
    <property type="component" value="Unassembled WGS sequence"/>
</dbReference>
<evidence type="ECO:0000313" key="1">
    <source>
        <dbReference type="EMBL" id="GAA1178383.1"/>
    </source>
</evidence>
<accession>A0ABN1V0H1</accession>
<comment type="caution">
    <text evidence="1">The sequence shown here is derived from an EMBL/GenBank/DDBJ whole genome shotgun (WGS) entry which is preliminary data.</text>
</comment>
<keyword evidence="2" id="KW-1185">Reference proteome</keyword>